<evidence type="ECO:0000313" key="3">
    <source>
        <dbReference type="Proteomes" id="UP001152519"/>
    </source>
</evidence>
<protein>
    <submittedName>
        <fullName evidence="2">Uncharacterized protein</fullName>
    </submittedName>
</protein>
<proteinExistence type="predicted"/>
<evidence type="ECO:0000313" key="2">
    <source>
        <dbReference type="EMBL" id="CAG6392545.1"/>
    </source>
</evidence>
<dbReference type="EMBL" id="CAJSLV010000045">
    <property type="protein sequence ID" value="CAG6392545.1"/>
    <property type="molecule type" value="Genomic_DNA"/>
</dbReference>
<gene>
    <name evidence="2" type="ORF">SCOCK_170103</name>
</gene>
<reference evidence="2" key="1">
    <citation type="submission" date="2021-05" db="EMBL/GenBank/DDBJ databases">
        <authorList>
            <person name="Arsene-Ploetze F."/>
        </authorList>
    </citation>
    <scope>NUCLEOTIDE SEQUENCE</scope>
    <source>
        <strain evidence="2">DSM 42138</strain>
    </source>
</reference>
<organism evidence="2 3">
    <name type="scientific">Actinacidiphila cocklensis</name>
    <dbReference type="NCBI Taxonomy" id="887465"/>
    <lineage>
        <taxon>Bacteria</taxon>
        <taxon>Bacillati</taxon>
        <taxon>Actinomycetota</taxon>
        <taxon>Actinomycetes</taxon>
        <taxon>Kitasatosporales</taxon>
        <taxon>Streptomycetaceae</taxon>
        <taxon>Actinacidiphila</taxon>
    </lineage>
</organism>
<name>A0A9W4DM85_9ACTN</name>
<accession>A0A9W4DM85</accession>
<feature type="region of interest" description="Disordered" evidence="1">
    <location>
        <begin position="63"/>
        <end position="121"/>
    </location>
</feature>
<dbReference type="Proteomes" id="UP001152519">
    <property type="component" value="Unassembled WGS sequence"/>
</dbReference>
<sequence>MVPPAGAAGVAHRVDLRARLAGAGLRRGHRRARVVREHRPRGAARAAHGLRTAVVGARGAPAVAAGGAAGPAGGRPLTGRRHPQGAGTVPPRLRGSSVTARTPGGRPGDTGVSRPAPSFAV</sequence>
<keyword evidence="3" id="KW-1185">Reference proteome</keyword>
<dbReference type="AlphaFoldDB" id="A0A9W4DM85"/>
<evidence type="ECO:0000256" key="1">
    <source>
        <dbReference type="SAM" id="MobiDB-lite"/>
    </source>
</evidence>
<comment type="caution">
    <text evidence="2">The sequence shown here is derived from an EMBL/GenBank/DDBJ whole genome shotgun (WGS) entry which is preliminary data.</text>
</comment>